<sequence>MRFTKIHLLFAAMIDLLSVKGPLGPPQDHHGKRLAHVDVHRLSCQKTKAVTTFIRCPLTGVQMEVRYWIEQVGGIPIAMVSVKIPLASATIGQNYAHAGLGDIRLEMRCAALLVKIALTACGFSEGEISHFIKRTSTELLELTWHIETKSRNAQVNLMRRTREAFDGLRSVSSRHDISVRHVESRQKDNARSLLVTLKSGDEFRQYQKYDQVLAKTNKGKSKYAVVSSMRPRAKELLDTIDTHVRNEIILGRDTLEKLKLSHPNAWTPESLRGAIDWFWHNASLNVEGSFDRASLGEAARKTLVRYEAGEAVELSLSDVTFTRHRRKILAAGGPDIDPRAAGLMGKLKSVGRQLAYDKRWRVPAEFRNLVLCDATAPAIIEELKWGLEYVRNGVLPDIADQAARDTWVARWHKFVQSERLWDRQFGIQAIDG</sequence>
<dbReference type="Proteomes" id="UP001325479">
    <property type="component" value="Chromosome"/>
</dbReference>
<keyword evidence="2" id="KW-1185">Reference proteome</keyword>
<evidence type="ECO:0000313" key="2">
    <source>
        <dbReference type="Proteomes" id="UP001325479"/>
    </source>
</evidence>
<dbReference type="RefSeq" id="WP_157977942.1">
    <property type="nucleotide sequence ID" value="NZ_CP139965.1"/>
</dbReference>
<evidence type="ECO:0000313" key="1">
    <source>
        <dbReference type="EMBL" id="WQD76050.1"/>
    </source>
</evidence>
<dbReference type="EMBL" id="CP139965">
    <property type="protein sequence ID" value="WQD76050.1"/>
    <property type="molecule type" value="Genomic_DNA"/>
</dbReference>
<proteinExistence type="predicted"/>
<organism evidence="1 2">
    <name type="scientific">Paraburkholderia kururiensis</name>
    <dbReference type="NCBI Taxonomy" id="984307"/>
    <lineage>
        <taxon>Bacteria</taxon>
        <taxon>Pseudomonadati</taxon>
        <taxon>Pseudomonadota</taxon>
        <taxon>Betaproteobacteria</taxon>
        <taxon>Burkholderiales</taxon>
        <taxon>Burkholderiaceae</taxon>
        <taxon>Paraburkholderia</taxon>
    </lineage>
</organism>
<evidence type="ECO:0008006" key="3">
    <source>
        <dbReference type="Google" id="ProtNLM"/>
    </source>
</evidence>
<name>A0ABZ0WFA7_9BURK</name>
<gene>
    <name evidence="1" type="ORF">U0042_18240</name>
</gene>
<protein>
    <recommendedName>
        <fullName evidence="3">Replication initiation protein</fullName>
    </recommendedName>
</protein>
<accession>A0ABZ0WFA7</accession>
<reference evidence="1 2" key="1">
    <citation type="submission" date="2023-12" db="EMBL/GenBank/DDBJ databases">
        <title>Genome sequencing and assembly of bacterial species from a model synthetic community.</title>
        <authorList>
            <person name="Hogle S.L."/>
        </authorList>
    </citation>
    <scope>NUCLEOTIDE SEQUENCE [LARGE SCALE GENOMIC DNA]</scope>
    <source>
        <strain evidence="1 2">HAMBI 2494</strain>
    </source>
</reference>